<protein>
    <submittedName>
        <fullName evidence="1">Uncharacterized protein</fullName>
    </submittedName>
</protein>
<evidence type="ECO:0000313" key="2">
    <source>
        <dbReference type="Proteomes" id="UP000242470"/>
    </source>
</evidence>
<name>A0AAP8PQS8_9STAP</name>
<evidence type="ECO:0000313" key="1">
    <source>
        <dbReference type="EMBL" id="PNZ68949.1"/>
    </source>
</evidence>
<dbReference type="Proteomes" id="UP000242470">
    <property type="component" value="Unassembled WGS sequence"/>
</dbReference>
<dbReference type="EMBL" id="PPQW01000007">
    <property type="protein sequence ID" value="PNZ68949.1"/>
    <property type="molecule type" value="Genomic_DNA"/>
</dbReference>
<gene>
    <name evidence="1" type="ORF">CD158_02020</name>
</gene>
<accession>A0AAP8PQS8</accession>
<organism evidence="1 2">
    <name type="scientific">Staphylococcus auricularis</name>
    <dbReference type="NCBI Taxonomy" id="29379"/>
    <lineage>
        <taxon>Bacteria</taxon>
        <taxon>Bacillati</taxon>
        <taxon>Bacillota</taxon>
        <taxon>Bacilli</taxon>
        <taxon>Bacillales</taxon>
        <taxon>Staphylococcaceae</taxon>
        <taxon>Staphylococcus</taxon>
    </lineage>
</organism>
<comment type="caution">
    <text evidence="1">The sequence shown here is derived from an EMBL/GenBank/DDBJ whole genome shotgun (WGS) entry which is preliminary data.</text>
</comment>
<sequence>MINKLHKFNEHKQNPLYSIQHYREGYLCTKKLSTIYDILISIFIKWCSIDCLPVLAFLGASLQLILANKNTFNYYMYLAKMDFQFRLDASGVSDGDAI</sequence>
<dbReference type="AlphaFoldDB" id="A0AAP8PQS8"/>
<proteinExistence type="predicted"/>
<reference evidence="1 2" key="1">
    <citation type="submission" date="2017-08" db="EMBL/GenBank/DDBJ databases">
        <title>Draft genome sequences of 64 type strains of genus Staph aureus.</title>
        <authorList>
            <person name="Cole K."/>
            <person name="Golubchik T."/>
            <person name="Russell J."/>
            <person name="Foster D."/>
            <person name="Llewelyn M."/>
            <person name="Wilson D."/>
            <person name="Crook D."/>
            <person name="Paul J."/>
        </authorList>
    </citation>
    <scope>NUCLEOTIDE SEQUENCE [LARGE SCALE GENOMIC DNA]</scope>
    <source>
        <strain evidence="1 2">NCTC 12101</strain>
    </source>
</reference>